<accession>A0A8H3UGE4</accession>
<keyword evidence="9" id="KW-1185">Reference proteome</keyword>
<dbReference type="PROSITE" id="PS50048">
    <property type="entry name" value="ZN2_CY6_FUNGAL_2"/>
    <property type="match status" value="1"/>
</dbReference>
<evidence type="ECO:0000256" key="4">
    <source>
        <dbReference type="ARBA" id="ARBA00023125"/>
    </source>
</evidence>
<dbReference type="InterPro" id="IPR051430">
    <property type="entry name" value="Fungal_TF_Env_Response"/>
</dbReference>
<dbReference type="Pfam" id="PF00172">
    <property type="entry name" value="Zn_clus"/>
    <property type="match status" value="1"/>
</dbReference>
<dbReference type="GO" id="GO:0001228">
    <property type="term" value="F:DNA-binding transcription activator activity, RNA polymerase II-specific"/>
    <property type="evidence" value="ECO:0007669"/>
    <property type="project" value="TreeGrafter"/>
</dbReference>
<dbReference type="AlphaFoldDB" id="A0A8H3UGE4"/>
<comment type="caution">
    <text evidence="8">The sequence shown here is derived from an EMBL/GenBank/DDBJ whole genome shotgun (WGS) entry which is preliminary data.</text>
</comment>
<dbReference type="GO" id="GO:0000978">
    <property type="term" value="F:RNA polymerase II cis-regulatory region sequence-specific DNA binding"/>
    <property type="evidence" value="ECO:0007669"/>
    <property type="project" value="TreeGrafter"/>
</dbReference>
<evidence type="ECO:0000256" key="3">
    <source>
        <dbReference type="ARBA" id="ARBA00023015"/>
    </source>
</evidence>
<dbReference type="SMART" id="SM00066">
    <property type="entry name" value="GAL4"/>
    <property type="match status" value="1"/>
</dbReference>
<gene>
    <name evidence="8" type="ORF">EG327_010370</name>
</gene>
<evidence type="ECO:0000313" key="8">
    <source>
        <dbReference type="EMBL" id="KAE9970126.1"/>
    </source>
</evidence>
<keyword evidence="5" id="KW-0804">Transcription</keyword>
<evidence type="ECO:0000256" key="2">
    <source>
        <dbReference type="ARBA" id="ARBA00022833"/>
    </source>
</evidence>
<reference evidence="8 9" key="1">
    <citation type="submission" date="2019-07" db="EMBL/GenBank/DDBJ databases">
        <title>Venturia inaequalis Genome Resource.</title>
        <authorList>
            <person name="Lichtner F.J."/>
        </authorList>
    </citation>
    <scope>NUCLEOTIDE SEQUENCE [LARGE SCALE GENOMIC DNA]</scope>
    <source>
        <strain evidence="8 9">DMI_063113</strain>
    </source>
</reference>
<dbReference type="Gene3D" id="4.10.240.10">
    <property type="entry name" value="Zn(2)-C6 fungal-type DNA-binding domain"/>
    <property type="match status" value="1"/>
</dbReference>
<dbReference type="GO" id="GO:0005634">
    <property type="term" value="C:nucleus"/>
    <property type="evidence" value="ECO:0007669"/>
    <property type="project" value="TreeGrafter"/>
</dbReference>
<dbReference type="GO" id="GO:0006351">
    <property type="term" value="P:DNA-templated transcription"/>
    <property type="evidence" value="ECO:0007669"/>
    <property type="project" value="InterPro"/>
</dbReference>
<evidence type="ECO:0000256" key="6">
    <source>
        <dbReference type="ARBA" id="ARBA00023242"/>
    </source>
</evidence>
<dbReference type="InterPro" id="IPR036864">
    <property type="entry name" value="Zn2-C6_fun-type_DNA-bd_sf"/>
</dbReference>
<sequence>MDNGNEARKRPRPVVSCLRCRDKKLRCDRSIPCTNCAKVNIASDCVYNSQGIQSARKQQRTISPENDNADMSSFISKSDGVSRFQGPGIVEAIQSRLSQVEDLDIQRRLCRIEEHLYINKPSAIQHSNLCQYQHSAGKASPRSSTPGGAPPDFLGTLVVKGSKSRYHGQNDRITLLNQFPEAKKFIDSCADEPVIRNLANEVEYLQQRVLETAYPKKRLSGVESAASFALKSLRRNLPPRAICDNLVEGYKLSFETSMRILHIPTFERQYRTFWKCPDLEPSEQSAFIPQLTAILAISFAIDQGHTIMDPAIGSYLETDALDLVSTWVEALEKKERIEMSTLQTETLLLLSRHFRNLSYDKLWRVSGSLVRSAMLMGLHLPPHAFSEISVFQAEMRKRLWMTIVEMDLQASMAAGMQSIIPDLDFTLHIPQNLNDSDFDEMSTELPPAKPLHENTSSLAQVTLAMSLPQRLKVTSLVTRTTPEMDLVKAVVEGRRLEEFLRHIPAPLKVEQALEHYLPALLNTVMLDMFIRRPLLCLYRPLLLEDRPDDLSFMEIQQVCLESSLRILEYQNDFNPCTSNLNLPNIESYWNVFQICFRSDCLRAALNVCQSIKSAPSNSQMTSPPTLPAMRVGIPSYSHPSSPQSQFATSGLAQVVENLLEGLEQRIGEPESELKDNYFLSVVLQSVRTRGPSQKKMPLLHEAAKNTLQACKNRLLQSLPPEPPRRQSIPRPMMLEQVQLPHPQASIPTCSAQIQPMQPLPYAYPPMTHVDQWGMVSTELDPYSQYQQMGMFNSSDGNVSLYDTWGL</sequence>
<organism evidence="8 9">
    <name type="scientific">Venturia inaequalis</name>
    <name type="common">Apple scab fungus</name>
    <dbReference type="NCBI Taxonomy" id="5025"/>
    <lineage>
        <taxon>Eukaryota</taxon>
        <taxon>Fungi</taxon>
        <taxon>Dikarya</taxon>
        <taxon>Ascomycota</taxon>
        <taxon>Pezizomycotina</taxon>
        <taxon>Dothideomycetes</taxon>
        <taxon>Pleosporomycetidae</taxon>
        <taxon>Venturiales</taxon>
        <taxon>Venturiaceae</taxon>
        <taxon>Venturia</taxon>
    </lineage>
</organism>
<evidence type="ECO:0000313" key="9">
    <source>
        <dbReference type="Proteomes" id="UP000490939"/>
    </source>
</evidence>
<dbReference type="GO" id="GO:0008270">
    <property type="term" value="F:zinc ion binding"/>
    <property type="evidence" value="ECO:0007669"/>
    <property type="project" value="InterPro"/>
</dbReference>
<dbReference type="SMART" id="SM00906">
    <property type="entry name" value="Fungal_trans"/>
    <property type="match status" value="1"/>
</dbReference>
<keyword evidence="1" id="KW-0479">Metal-binding</keyword>
<keyword evidence="2" id="KW-0862">Zinc</keyword>
<dbReference type="SUPFAM" id="SSF57701">
    <property type="entry name" value="Zn2/Cys6 DNA-binding domain"/>
    <property type="match status" value="1"/>
</dbReference>
<evidence type="ECO:0000259" key="7">
    <source>
        <dbReference type="PROSITE" id="PS50048"/>
    </source>
</evidence>
<dbReference type="CDD" id="cd12148">
    <property type="entry name" value="fungal_TF_MHR"/>
    <property type="match status" value="1"/>
</dbReference>
<dbReference type="CDD" id="cd00067">
    <property type="entry name" value="GAL4"/>
    <property type="match status" value="1"/>
</dbReference>
<dbReference type="InterPro" id="IPR007219">
    <property type="entry name" value="XnlR_reg_dom"/>
</dbReference>
<proteinExistence type="predicted"/>
<dbReference type="PANTHER" id="PTHR31944:SF131">
    <property type="entry name" value="HEME-RESPONSIVE ZINC FINGER TRANSCRIPTION FACTOR HAP1"/>
    <property type="match status" value="1"/>
</dbReference>
<evidence type="ECO:0000256" key="1">
    <source>
        <dbReference type="ARBA" id="ARBA00022723"/>
    </source>
</evidence>
<protein>
    <recommendedName>
        <fullName evidence="7">Zn(2)-C6 fungal-type domain-containing protein</fullName>
    </recommendedName>
</protein>
<dbReference type="Proteomes" id="UP000490939">
    <property type="component" value="Unassembled WGS sequence"/>
</dbReference>
<name>A0A8H3UGE4_VENIN</name>
<keyword evidence="3" id="KW-0805">Transcription regulation</keyword>
<dbReference type="PROSITE" id="PS00463">
    <property type="entry name" value="ZN2_CY6_FUNGAL_1"/>
    <property type="match status" value="1"/>
</dbReference>
<dbReference type="InterPro" id="IPR001138">
    <property type="entry name" value="Zn2Cys6_DnaBD"/>
</dbReference>
<keyword evidence="6" id="KW-0539">Nucleus</keyword>
<dbReference type="PANTHER" id="PTHR31944">
    <property type="entry name" value="HEME-RESPONSIVE ZINC FINGER TRANSCRIPTION FACTOR HAP1"/>
    <property type="match status" value="1"/>
</dbReference>
<feature type="domain" description="Zn(2)-C6 fungal-type" evidence="7">
    <location>
        <begin position="16"/>
        <end position="47"/>
    </location>
</feature>
<dbReference type="Pfam" id="PF04082">
    <property type="entry name" value="Fungal_trans"/>
    <property type="match status" value="1"/>
</dbReference>
<dbReference type="EMBL" id="WNWR01000735">
    <property type="protein sequence ID" value="KAE9970126.1"/>
    <property type="molecule type" value="Genomic_DNA"/>
</dbReference>
<evidence type="ECO:0000256" key="5">
    <source>
        <dbReference type="ARBA" id="ARBA00023163"/>
    </source>
</evidence>
<keyword evidence="4" id="KW-0238">DNA-binding</keyword>